<keyword evidence="3" id="KW-1185">Reference proteome</keyword>
<feature type="region of interest" description="Disordered" evidence="1">
    <location>
        <begin position="176"/>
        <end position="196"/>
    </location>
</feature>
<sequence length="212" mass="23979">MSQPLMPKATAVWLVENTSLTFEQIAEFCHLHKLEVQGIADGEVAVGIRGMDPIANSQLTKAELERCEKDSTRSLRLFKQEDLPLPSKRTKGPRYTPIAKRQDKPDGIAWLVRHHPELTDNDISKLIGTTKKTIQALRDRSHWNMSNIRPRDPVLLGLCKQLDLNASVEKARKEAEKTGRVFAQPEPIEEEKPVEVSDDPYAAFTRAFKDNS</sequence>
<protein>
    <submittedName>
        <fullName evidence="2">DUF1013 domain-containing protein</fullName>
    </submittedName>
</protein>
<evidence type="ECO:0000256" key="1">
    <source>
        <dbReference type="SAM" id="MobiDB-lite"/>
    </source>
</evidence>
<accession>A0ABT4LI98</accession>
<proteinExistence type="predicted"/>
<name>A0ABT4LI98_9PROT</name>
<dbReference type="Pfam" id="PF06242">
    <property type="entry name" value="TrcR"/>
    <property type="match status" value="1"/>
</dbReference>
<dbReference type="InterPro" id="IPR010421">
    <property type="entry name" value="TrcR"/>
</dbReference>
<reference evidence="2" key="1">
    <citation type="submission" date="2022-12" db="EMBL/GenBank/DDBJ databases">
        <title>Bacterial isolates from different developmental stages of Nematostella vectensis.</title>
        <authorList>
            <person name="Fraune S."/>
        </authorList>
    </citation>
    <scope>NUCLEOTIDE SEQUENCE</scope>
    <source>
        <strain evidence="2">G21630-S1</strain>
    </source>
</reference>
<comment type="caution">
    <text evidence="2">The sequence shown here is derived from an EMBL/GenBank/DDBJ whole genome shotgun (WGS) entry which is preliminary data.</text>
</comment>
<organism evidence="2 3">
    <name type="scientific">Kiloniella laminariae</name>
    <dbReference type="NCBI Taxonomy" id="454162"/>
    <lineage>
        <taxon>Bacteria</taxon>
        <taxon>Pseudomonadati</taxon>
        <taxon>Pseudomonadota</taxon>
        <taxon>Alphaproteobacteria</taxon>
        <taxon>Rhodospirillales</taxon>
        <taxon>Kiloniellaceae</taxon>
        <taxon>Kiloniella</taxon>
    </lineage>
</organism>
<evidence type="ECO:0000313" key="3">
    <source>
        <dbReference type="Proteomes" id="UP001069802"/>
    </source>
</evidence>
<dbReference type="Proteomes" id="UP001069802">
    <property type="component" value="Unassembled WGS sequence"/>
</dbReference>
<evidence type="ECO:0000313" key="2">
    <source>
        <dbReference type="EMBL" id="MCZ4280840.1"/>
    </source>
</evidence>
<gene>
    <name evidence="2" type="ORF">O4H49_08640</name>
</gene>
<dbReference type="RefSeq" id="WP_269423013.1">
    <property type="nucleotide sequence ID" value="NZ_JAPWGY010000002.1"/>
</dbReference>
<dbReference type="EMBL" id="JAPWGY010000002">
    <property type="protein sequence ID" value="MCZ4280840.1"/>
    <property type="molecule type" value="Genomic_DNA"/>
</dbReference>